<name>A0A6L9SIX8_9ACTN</name>
<sequence length="445" mass="48074">MPHHHVGGSLTRRNVLRIGAAGAAGAAAATLGGCGGTVFGAADQVRYWNLFSGGDGERMQRMEAAYRTAHPETNLEAVTLTWGAPYYTKLAMAAAGGRAPEVGALHLTRLASMAPGRLLDPFDEDLLADVGVRRQDFPEHLVERASVGGELYAVPLDVHGLVLYVNREVVRPTGLLDSADRLAEFRGPADFLNALDEIHTATGEIALATANDPSSLWRLFWTFYRQLGGDIQLPVGERVQYDRDAMVEVMEFFLEVFDGNRASATLDYDAGVAAFQNGIAGLQLNGSWELPSYADALETTGSPDFTMLPVPAVLGPEPAVWVDSHALVLPHQDSRDDAGDRRAYEFIATLLENGLVWASGGHIPVYEPVSASDEYRSLEPQSNYRSTAADGELDPEAWFAGAGSDFHNQMGQVLNAVFTRSMSPDDGISQWERAMNQLLSTPSPV</sequence>
<evidence type="ECO:0000313" key="2">
    <source>
        <dbReference type="Proteomes" id="UP000475214"/>
    </source>
</evidence>
<dbReference type="InterPro" id="IPR050490">
    <property type="entry name" value="Bact_solute-bd_prot1"/>
</dbReference>
<dbReference type="PROSITE" id="PS51318">
    <property type="entry name" value="TAT"/>
    <property type="match status" value="1"/>
</dbReference>
<keyword evidence="2" id="KW-1185">Reference proteome</keyword>
<organism evidence="1 2">
    <name type="scientific">Phytoactinopolyspora halotolerans</name>
    <dbReference type="NCBI Taxonomy" id="1981512"/>
    <lineage>
        <taxon>Bacteria</taxon>
        <taxon>Bacillati</taxon>
        <taxon>Actinomycetota</taxon>
        <taxon>Actinomycetes</taxon>
        <taxon>Jiangellales</taxon>
        <taxon>Jiangellaceae</taxon>
        <taxon>Phytoactinopolyspora</taxon>
    </lineage>
</organism>
<proteinExistence type="predicted"/>
<protein>
    <submittedName>
        <fullName evidence="1">Extracellular solute-binding protein</fullName>
    </submittedName>
</protein>
<reference evidence="1 2" key="1">
    <citation type="submission" date="2020-02" db="EMBL/GenBank/DDBJ databases">
        <authorList>
            <person name="Li X.-J."/>
            <person name="Han X.-M."/>
        </authorList>
    </citation>
    <scope>NUCLEOTIDE SEQUENCE [LARGE SCALE GENOMIC DNA]</scope>
    <source>
        <strain evidence="1 2">CCTCC AB 2017055</strain>
    </source>
</reference>
<comment type="caution">
    <text evidence="1">The sequence shown here is derived from an EMBL/GenBank/DDBJ whole genome shotgun (WGS) entry which is preliminary data.</text>
</comment>
<dbReference type="InterPro" id="IPR006311">
    <property type="entry name" value="TAT_signal"/>
</dbReference>
<dbReference type="Pfam" id="PF01547">
    <property type="entry name" value="SBP_bac_1"/>
    <property type="match status" value="1"/>
</dbReference>
<dbReference type="PANTHER" id="PTHR43649:SF14">
    <property type="entry name" value="BLR3389 PROTEIN"/>
    <property type="match status" value="1"/>
</dbReference>
<dbReference type="EMBL" id="JAAGOA010000038">
    <property type="protein sequence ID" value="NEE04634.1"/>
    <property type="molecule type" value="Genomic_DNA"/>
</dbReference>
<dbReference type="Proteomes" id="UP000475214">
    <property type="component" value="Unassembled WGS sequence"/>
</dbReference>
<dbReference type="PANTHER" id="PTHR43649">
    <property type="entry name" value="ARABINOSE-BINDING PROTEIN-RELATED"/>
    <property type="match status" value="1"/>
</dbReference>
<accession>A0A6L9SIX8</accession>
<dbReference type="RefSeq" id="WP_163745181.1">
    <property type="nucleotide sequence ID" value="NZ_JAAGOA010000038.1"/>
</dbReference>
<evidence type="ECO:0000313" key="1">
    <source>
        <dbReference type="EMBL" id="NEE04634.1"/>
    </source>
</evidence>
<dbReference type="InterPro" id="IPR006059">
    <property type="entry name" value="SBP"/>
</dbReference>
<gene>
    <name evidence="1" type="ORF">G1H10_31170</name>
</gene>
<dbReference type="Gene3D" id="3.40.190.10">
    <property type="entry name" value="Periplasmic binding protein-like II"/>
    <property type="match status" value="1"/>
</dbReference>
<dbReference type="AlphaFoldDB" id="A0A6L9SIX8"/>
<dbReference type="SUPFAM" id="SSF53850">
    <property type="entry name" value="Periplasmic binding protein-like II"/>
    <property type="match status" value="1"/>
</dbReference>